<feature type="region of interest" description="Disordered" evidence="1">
    <location>
        <begin position="1"/>
        <end position="45"/>
    </location>
</feature>
<keyword evidence="3" id="KW-1185">Reference proteome</keyword>
<name>A0AAE0Z9Q6_9GAST</name>
<organism evidence="2 3">
    <name type="scientific">Elysia crispata</name>
    <name type="common">lettuce slug</name>
    <dbReference type="NCBI Taxonomy" id="231223"/>
    <lineage>
        <taxon>Eukaryota</taxon>
        <taxon>Metazoa</taxon>
        <taxon>Spiralia</taxon>
        <taxon>Lophotrochozoa</taxon>
        <taxon>Mollusca</taxon>
        <taxon>Gastropoda</taxon>
        <taxon>Heterobranchia</taxon>
        <taxon>Euthyneura</taxon>
        <taxon>Panpulmonata</taxon>
        <taxon>Sacoglossa</taxon>
        <taxon>Placobranchoidea</taxon>
        <taxon>Plakobranchidae</taxon>
        <taxon>Elysia</taxon>
    </lineage>
</organism>
<sequence>MIQQRSLPNKKSAGRTTPRYNSGYGLGARPDHSHYSLSVSRSSEGSIGSARSITKHITVKQSGSGVGHIAHWFTPPEPTPYTSALL</sequence>
<evidence type="ECO:0000256" key="1">
    <source>
        <dbReference type="SAM" id="MobiDB-lite"/>
    </source>
</evidence>
<dbReference type="EMBL" id="JAWDGP010004319">
    <property type="protein sequence ID" value="KAK3765320.1"/>
    <property type="molecule type" value="Genomic_DNA"/>
</dbReference>
<feature type="compositionally biased region" description="Polar residues" evidence="1">
    <location>
        <begin position="1"/>
        <end position="20"/>
    </location>
</feature>
<reference evidence="2" key="1">
    <citation type="journal article" date="2023" name="G3 (Bethesda)">
        <title>A reference genome for the long-term kleptoplast-retaining sea slug Elysia crispata morphotype clarki.</title>
        <authorList>
            <person name="Eastman K.E."/>
            <person name="Pendleton A.L."/>
            <person name="Shaikh M.A."/>
            <person name="Suttiyut T."/>
            <person name="Ogas R."/>
            <person name="Tomko P."/>
            <person name="Gavelis G."/>
            <person name="Widhalm J.R."/>
            <person name="Wisecaver J.H."/>
        </authorList>
    </citation>
    <scope>NUCLEOTIDE SEQUENCE</scope>
    <source>
        <strain evidence="2">ECLA1</strain>
    </source>
</reference>
<protein>
    <submittedName>
        <fullName evidence="2">Uncharacterized protein</fullName>
    </submittedName>
</protein>
<evidence type="ECO:0000313" key="2">
    <source>
        <dbReference type="EMBL" id="KAK3765320.1"/>
    </source>
</evidence>
<accession>A0AAE0Z9Q6</accession>
<feature type="compositionally biased region" description="Low complexity" evidence="1">
    <location>
        <begin position="35"/>
        <end position="45"/>
    </location>
</feature>
<evidence type="ECO:0000313" key="3">
    <source>
        <dbReference type="Proteomes" id="UP001283361"/>
    </source>
</evidence>
<proteinExistence type="predicted"/>
<comment type="caution">
    <text evidence="2">The sequence shown here is derived from an EMBL/GenBank/DDBJ whole genome shotgun (WGS) entry which is preliminary data.</text>
</comment>
<dbReference type="Proteomes" id="UP001283361">
    <property type="component" value="Unassembled WGS sequence"/>
</dbReference>
<gene>
    <name evidence="2" type="ORF">RRG08_006355</name>
</gene>
<dbReference type="AlphaFoldDB" id="A0AAE0Z9Q6"/>